<dbReference type="Pfam" id="PF11288">
    <property type="entry name" value="DUF3089"/>
    <property type="match status" value="1"/>
</dbReference>
<keyword evidence="1" id="KW-0732">Signal</keyword>
<dbReference type="RefSeq" id="WP_168963189.1">
    <property type="nucleotide sequence ID" value="NZ_JABAEW010000032.1"/>
</dbReference>
<proteinExistence type="predicted"/>
<dbReference type="InterPro" id="IPR021440">
    <property type="entry name" value="DUF3089"/>
</dbReference>
<sequence length="354" mass="38580">MKQIFRFYPLFLALGMLFAPGCGTRTLPPPPAAERLAVAAPDYTQPGSWAVLPEAGAEPQPFDVFYVYPTVFVDPAHPVMDISVPKLRNKAELIAREHTGMFQGKFNVFVPHYRQCELSRAMPVLEKEPVDLTVLQPDFDDIRRAFRNFLANRNHGRPFILIGHSQGAMALLELMKTDLPEGSIARRNLIAAYLPGWPVRPADLAAYPQLRPAAGELDTGVVVSWNTEAPGTGYPVFSGGICINPLNWRTDGVPAGRAANLGAVFFDRTGAVERKIPGFCGAAVDAKRGTVVVDLDDPAPYELAAFGKGVLHLGDILFFYRNLAENAVRRAYAFQAAHALERSPAITSGSAPGR</sequence>
<gene>
    <name evidence="2" type="ORF">HF882_15020</name>
</gene>
<feature type="signal peptide" evidence="1">
    <location>
        <begin position="1"/>
        <end position="21"/>
    </location>
</feature>
<protein>
    <submittedName>
        <fullName evidence="2">DUF3089 domain-containing protein</fullName>
    </submittedName>
</protein>
<dbReference type="InterPro" id="IPR029058">
    <property type="entry name" value="AB_hydrolase_fold"/>
</dbReference>
<accession>A0A848B0W4</accession>
<reference evidence="2 3" key="1">
    <citation type="submission" date="2020-04" db="EMBL/GenBank/DDBJ databases">
        <authorList>
            <person name="Hitch T.C.A."/>
            <person name="Wylensek D."/>
            <person name="Clavel T."/>
        </authorList>
    </citation>
    <scope>NUCLEOTIDE SEQUENCE [LARGE SCALE GENOMIC DNA]</scope>
    <source>
        <strain evidence="2 3">COR2-253-APC-1A</strain>
    </source>
</reference>
<dbReference type="Gene3D" id="3.40.50.1820">
    <property type="entry name" value="alpha/beta hydrolase"/>
    <property type="match status" value="1"/>
</dbReference>
<organism evidence="2 3">
    <name type="scientific">Victivallis vadensis</name>
    <dbReference type="NCBI Taxonomy" id="172901"/>
    <lineage>
        <taxon>Bacteria</taxon>
        <taxon>Pseudomonadati</taxon>
        <taxon>Lentisphaerota</taxon>
        <taxon>Lentisphaeria</taxon>
        <taxon>Victivallales</taxon>
        <taxon>Victivallaceae</taxon>
        <taxon>Victivallis</taxon>
    </lineage>
</organism>
<comment type="caution">
    <text evidence="2">The sequence shown here is derived from an EMBL/GenBank/DDBJ whole genome shotgun (WGS) entry which is preliminary data.</text>
</comment>
<dbReference type="Proteomes" id="UP000576225">
    <property type="component" value="Unassembled WGS sequence"/>
</dbReference>
<dbReference type="SUPFAM" id="SSF53474">
    <property type="entry name" value="alpha/beta-Hydrolases"/>
    <property type="match status" value="1"/>
</dbReference>
<name>A0A848B0W4_9BACT</name>
<evidence type="ECO:0000256" key="1">
    <source>
        <dbReference type="SAM" id="SignalP"/>
    </source>
</evidence>
<feature type="chain" id="PRO_5033054919" evidence="1">
    <location>
        <begin position="22"/>
        <end position="354"/>
    </location>
</feature>
<evidence type="ECO:0000313" key="2">
    <source>
        <dbReference type="EMBL" id="NMD87897.1"/>
    </source>
</evidence>
<evidence type="ECO:0000313" key="3">
    <source>
        <dbReference type="Proteomes" id="UP000576225"/>
    </source>
</evidence>
<dbReference type="EMBL" id="JABAEW010000032">
    <property type="protein sequence ID" value="NMD87897.1"/>
    <property type="molecule type" value="Genomic_DNA"/>
</dbReference>
<dbReference type="AlphaFoldDB" id="A0A848B0W4"/>